<organism evidence="3 4">
    <name type="scientific">Iris pallida</name>
    <name type="common">Sweet iris</name>
    <dbReference type="NCBI Taxonomy" id="29817"/>
    <lineage>
        <taxon>Eukaryota</taxon>
        <taxon>Viridiplantae</taxon>
        <taxon>Streptophyta</taxon>
        <taxon>Embryophyta</taxon>
        <taxon>Tracheophyta</taxon>
        <taxon>Spermatophyta</taxon>
        <taxon>Magnoliopsida</taxon>
        <taxon>Liliopsida</taxon>
        <taxon>Asparagales</taxon>
        <taxon>Iridaceae</taxon>
        <taxon>Iridoideae</taxon>
        <taxon>Irideae</taxon>
        <taxon>Iris</taxon>
    </lineage>
</organism>
<evidence type="ECO:0000313" key="4">
    <source>
        <dbReference type="Proteomes" id="UP001140949"/>
    </source>
</evidence>
<dbReference type="EMBL" id="JANAVB010009994">
    <property type="protein sequence ID" value="KAJ6839572.1"/>
    <property type="molecule type" value="Genomic_DNA"/>
</dbReference>
<dbReference type="AlphaFoldDB" id="A0AAX6HFR9"/>
<feature type="domain" description="AB hydrolase-1" evidence="2">
    <location>
        <begin position="138"/>
        <end position="281"/>
    </location>
</feature>
<proteinExistence type="predicted"/>
<protein>
    <submittedName>
        <fullName evidence="3">Protein AUXIN RESPONSE 4 isoform X1</fullName>
    </submittedName>
</protein>
<dbReference type="PANTHER" id="PTHR43689:SF8">
    <property type="entry name" value="ALPHA_BETA-HYDROLASES SUPERFAMILY PROTEIN"/>
    <property type="match status" value="1"/>
</dbReference>
<dbReference type="Proteomes" id="UP001140949">
    <property type="component" value="Unassembled WGS sequence"/>
</dbReference>
<evidence type="ECO:0000259" key="2">
    <source>
        <dbReference type="Pfam" id="PF00561"/>
    </source>
</evidence>
<accession>A0AAX6HFR9</accession>
<reference evidence="3" key="2">
    <citation type="submission" date="2023-04" db="EMBL/GenBank/DDBJ databases">
        <authorList>
            <person name="Bruccoleri R.E."/>
            <person name="Oakeley E.J."/>
            <person name="Faust A.-M."/>
            <person name="Dessus-Babus S."/>
            <person name="Altorfer M."/>
            <person name="Burckhardt D."/>
            <person name="Oertli M."/>
            <person name="Naumann U."/>
            <person name="Petersen F."/>
            <person name="Wong J."/>
        </authorList>
    </citation>
    <scope>NUCLEOTIDE SEQUENCE</scope>
    <source>
        <strain evidence="3">GSM-AAB239-AS_SAM_17_03QT</strain>
        <tissue evidence="3">Leaf</tissue>
    </source>
</reference>
<feature type="region of interest" description="Disordered" evidence="1">
    <location>
        <begin position="48"/>
        <end position="67"/>
    </location>
</feature>
<evidence type="ECO:0000313" key="3">
    <source>
        <dbReference type="EMBL" id="KAJ6839572.1"/>
    </source>
</evidence>
<feature type="compositionally biased region" description="Basic and acidic residues" evidence="1">
    <location>
        <begin position="50"/>
        <end position="62"/>
    </location>
</feature>
<dbReference type="Pfam" id="PF00561">
    <property type="entry name" value="Abhydrolase_1"/>
    <property type="match status" value="1"/>
</dbReference>
<dbReference type="InterPro" id="IPR029058">
    <property type="entry name" value="AB_hydrolase_fold"/>
</dbReference>
<reference evidence="3" key="1">
    <citation type="journal article" date="2023" name="GigaByte">
        <title>Genome assembly of the bearded iris, Iris pallida Lam.</title>
        <authorList>
            <person name="Bruccoleri R.E."/>
            <person name="Oakeley E.J."/>
            <person name="Faust A.M.E."/>
            <person name="Altorfer M."/>
            <person name="Dessus-Babus S."/>
            <person name="Burckhardt D."/>
            <person name="Oertli M."/>
            <person name="Naumann U."/>
            <person name="Petersen F."/>
            <person name="Wong J."/>
        </authorList>
    </citation>
    <scope>NUCLEOTIDE SEQUENCE</scope>
    <source>
        <strain evidence="3">GSM-AAB239-AS_SAM_17_03QT</strain>
    </source>
</reference>
<sequence>MESKSFFLGYEKVEWPLSNFPKTTFTPPLPTPLPEFLPSFLHHPMAETPKQGEEEARNKPPKDPTPPPSIKKALSFWFYFTISISLLTLLLPFLRRTPTATSFLRFPDDLRRHYSAGRLVKTQPFELFVADAGASAETVLLLHGLGSSSFSFRRVIPALAGAGLRAVAVDLPGSGFSDRPPAARSCLLDTLAQMRENGVFWAFDQLVETGEIPLRAEAGGLQDPGSSVGKVLDEMSIGKPVHLVLHDSALAASASWVSANARRVRSVTLLDTPVAELPAFPSQFLQVPALGSLLLKSRFMFAGLLRICCSRTVGGDAAEAYRLLIAYEDGKRAVVEAGKGLNRSFDLGEWARSEEMKGIAIQVLWSSMWSDRWIEEGRRVASAVPEAQFAWHSGGRWPQEDDAEEISELIVQFVSSLPKSITQSEEDHLQDRTEQELGEDNYNHAHDHGYGHDDVAGYASTYGRGQEWGY</sequence>
<gene>
    <name evidence="3" type="ORF">M6B38_314225</name>
</gene>
<dbReference type="SUPFAM" id="SSF53474">
    <property type="entry name" value="alpha/beta-Hydrolases"/>
    <property type="match status" value="1"/>
</dbReference>
<dbReference type="GO" id="GO:0003824">
    <property type="term" value="F:catalytic activity"/>
    <property type="evidence" value="ECO:0007669"/>
    <property type="project" value="InterPro"/>
</dbReference>
<dbReference type="InterPro" id="IPR000073">
    <property type="entry name" value="AB_hydrolase_1"/>
</dbReference>
<dbReference type="PRINTS" id="PR00412">
    <property type="entry name" value="EPOXHYDRLASE"/>
</dbReference>
<keyword evidence="4" id="KW-1185">Reference proteome</keyword>
<dbReference type="InterPro" id="IPR000639">
    <property type="entry name" value="Epox_hydrolase-like"/>
</dbReference>
<name>A0AAX6HFR9_IRIPA</name>
<dbReference type="Gene3D" id="3.40.50.1820">
    <property type="entry name" value="alpha/beta hydrolase"/>
    <property type="match status" value="1"/>
</dbReference>
<dbReference type="PANTHER" id="PTHR43689">
    <property type="entry name" value="HYDROLASE"/>
    <property type="match status" value="1"/>
</dbReference>
<comment type="caution">
    <text evidence="3">The sequence shown here is derived from an EMBL/GenBank/DDBJ whole genome shotgun (WGS) entry which is preliminary data.</text>
</comment>
<evidence type="ECO:0000256" key="1">
    <source>
        <dbReference type="SAM" id="MobiDB-lite"/>
    </source>
</evidence>